<comment type="caution">
    <text evidence="1">The sequence shown here is derived from an EMBL/GenBank/DDBJ whole genome shotgun (WGS) entry which is preliminary data.</text>
</comment>
<gene>
    <name evidence="1" type="ORF">S01H4_53436</name>
</gene>
<protein>
    <submittedName>
        <fullName evidence="1">Uncharacterized protein</fullName>
    </submittedName>
</protein>
<sequence>VEQDYTKLGYVRERKNKILLYLVMTSRLIDNPLHSILISRSGAGKSLLVDVTEELCPPEGLESVSDLSAQALYYYGKEDLKHKFIVIGEKEGSEGADYPLRELITKKSITKAIPMKDPATGQIKTVSIKVEGPISFVETTTSGDINPENLNRCFVIGIDESEDQTRLIHDLQRKNYTLQGYLQRRDLNKIIDKHIYAQRLLKKVLVFNPYAESLSFPTQKLKTRRDNEKFLRLINVICFLHQYQRKVKKLELANSNEIIEY</sequence>
<evidence type="ECO:0000313" key="1">
    <source>
        <dbReference type="EMBL" id="GAH18195.1"/>
    </source>
</evidence>
<proteinExistence type="predicted"/>
<organism evidence="1">
    <name type="scientific">marine sediment metagenome</name>
    <dbReference type="NCBI Taxonomy" id="412755"/>
    <lineage>
        <taxon>unclassified sequences</taxon>
        <taxon>metagenomes</taxon>
        <taxon>ecological metagenomes</taxon>
    </lineage>
</organism>
<dbReference type="EMBL" id="BART01030645">
    <property type="protein sequence ID" value="GAH18195.1"/>
    <property type="molecule type" value="Genomic_DNA"/>
</dbReference>
<feature type="non-terminal residue" evidence="1">
    <location>
        <position position="1"/>
    </location>
</feature>
<name>X1ECV3_9ZZZZ</name>
<dbReference type="AlphaFoldDB" id="X1ECV3"/>
<accession>X1ECV3</accession>
<feature type="non-terminal residue" evidence="1">
    <location>
        <position position="261"/>
    </location>
</feature>
<reference evidence="1" key="1">
    <citation type="journal article" date="2014" name="Front. Microbiol.">
        <title>High frequency of phylogenetically diverse reductive dehalogenase-homologous genes in deep subseafloor sedimentary metagenomes.</title>
        <authorList>
            <person name="Kawai M."/>
            <person name="Futagami T."/>
            <person name="Toyoda A."/>
            <person name="Takaki Y."/>
            <person name="Nishi S."/>
            <person name="Hori S."/>
            <person name="Arai W."/>
            <person name="Tsubouchi T."/>
            <person name="Morono Y."/>
            <person name="Uchiyama I."/>
            <person name="Ito T."/>
            <person name="Fujiyama A."/>
            <person name="Inagaki F."/>
            <person name="Takami H."/>
        </authorList>
    </citation>
    <scope>NUCLEOTIDE SEQUENCE</scope>
    <source>
        <strain evidence="1">Expedition CK06-06</strain>
    </source>
</reference>